<keyword evidence="5 10" id="KW-0315">Glutamine amidotransferase</keyword>
<dbReference type="Gene3D" id="3.40.50.880">
    <property type="match status" value="1"/>
</dbReference>
<dbReference type="InterPro" id="IPR029062">
    <property type="entry name" value="Class_I_gatase-like"/>
</dbReference>
<keyword evidence="7 10" id="KW-0456">Lyase</keyword>
<evidence type="ECO:0000256" key="3">
    <source>
        <dbReference type="ARBA" id="ARBA00022605"/>
    </source>
</evidence>
<gene>
    <name evidence="10" type="primary">hisH</name>
    <name evidence="13" type="ORF">SAMN05421742_101483</name>
</gene>
<feature type="active site" description="Nucleophile" evidence="10 11">
    <location>
        <position position="82"/>
    </location>
</feature>
<feature type="domain" description="Glutamine amidotransferase" evidence="12">
    <location>
        <begin position="6"/>
        <end position="211"/>
    </location>
</feature>
<keyword evidence="6 10" id="KW-0368">Histidine biosynthesis</keyword>
<evidence type="ECO:0000256" key="9">
    <source>
        <dbReference type="ARBA" id="ARBA00049534"/>
    </source>
</evidence>
<dbReference type="Pfam" id="PF00117">
    <property type="entry name" value="GATase"/>
    <property type="match status" value="1"/>
</dbReference>
<keyword evidence="3 10" id="KW-0028">Amino-acid biosynthesis</keyword>
<feature type="active site" evidence="10 11">
    <location>
        <position position="198"/>
    </location>
</feature>
<dbReference type="EMBL" id="FNCV01000001">
    <property type="protein sequence ID" value="SDG52795.1"/>
    <property type="molecule type" value="Genomic_DNA"/>
</dbReference>
<dbReference type="EC" id="3.5.1.2" evidence="10"/>
<dbReference type="STRING" id="83401.SAMN05421742_101483"/>
<dbReference type="GO" id="GO:0016829">
    <property type="term" value="F:lyase activity"/>
    <property type="evidence" value="ECO:0007669"/>
    <property type="project" value="UniProtKB-KW"/>
</dbReference>
<keyword evidence="4 10" id="KW-0378">Hydrolase</keyword>
<dbReference type="UniPathway" id="UPA00031">
    <property type="reaction ID" value="UER00010"/>
</dbReference>
<dbReference type="AlphaFoldDB" id="A0A1G7UYX5"/>
<dbReference type="GO" id="GO:0000105">
    <property type="term" value="P:L-histidine biosynthetic process"/>
    <property type="evidence" value="ECO:0007669"/>
    <property type="project" value="UniProtKB-UniRule"/>
</dbReference>
<evidence type="ECO:0000256" key="1">
    <source>
        <dbReference type="ARBA" id="ARBA00005091"/>
    </source>
</evidence>
<dbReference type="PIRSF" id="PIRSF000495">
    <property type="entry name" value="Amidotransf_hisH"/>
    <property type="match status" value="1"/>
</dbReference>
<dbReference type="Proteomes" id="UP000217076">
    <property type="component" value="Unassembled WGS sequence"/>
</dbReference>
<dbReference type="PANTHER" id="PTHR42701">
    <property type="entry name" value="IMIDAZOLE GLYCEROL PHOSPHATE SYNTHASE SUBUNIT HISH"/>
    <property type="match status" value="1"/>
</dbReference>
<dbReference type="PANTHER" id="PTHR42701:SF1">
    <property type="entry name" value="IMIDAZOLE GLYCEROL PHOSPHATE SYNTHASE SUBUNIT HISH"/>
    <property type="match status" value="1"/>
</dbReference>
<keyword evidence="10" id="KW-0963">Cytoplasm</keyword>
<evidence type="ECO:0000256" key="7">
    <source>
        <dbReference type="ARBA" id="ARBA00023239"/>
    </source>
</evidence>
<accession>A0A1G7UYX5</accession>
<organism evidence="13 14">
    <name type="scientific">Roseospirillum parvum</name>
    <dbReference type="NCBI Taxonomy" id="83401"/>
    <lineage>
        <taxon>Bacteria</taxon>
        <taxon>Pseudomonadati</taxon>
        <taxon>Pseudomonadota</taxon>
        <taxon>Alphaproteobacteria</taxon>
        <taxon>Rhodospirillales</taxon>
        <taxon>Rhodospirillaceae</taxon>
        <taxon>Roseospirillum</taxon>
    </lineage>
</organism>
<dbReference type="SUPFAM" id="SSF52317">
    <property type="entry name" value="Class I glutamine amidotransferase-like"/>
    <property type="match status" value="1"/>
</dbReference>
<reference evidence="14" key="1">
    <citation type="submission" date="2016-10" db="EMBL/GenBank/DDBJ databases">
        <authorList>
            <person name="Varghese N."/>
            <person name="Submissions S."/>
        </authorList>
    </citation>
    <scope>NUCLEOTIDE SEQUENCE [LARGE SCALE GENOMIC DNA]</scope>
    <source>
        <strain evidence="14">930I</strain>
    </source>
</reference>
<evidence type="ECO:0000256" key="11">
    <source>
        <dbReference type="PIRSR" id="PIRSR000495-1"/>
    </source>
</evidence>
<dbReference type="InterPro" id="IPR010139">
    <property type="entry name" value="Imidazole-glycPsynth_HisH"/>
</dbReference>
<comment type="catalytic activity">
    <reaction evidence="9 10">
        <text>L-glutamine + H2O = L-glutamate + NH4(+)</text>
        <dbReference type="Rhea" id="RHEA:15889"/>
        <dbReference type="ChEBI" id="CHEBI:15377"/>
        <dbReference type="ChEBI" id="CHEBI:28938"/>
        <dbReference type="ChEBI" id="CHEBI:29985"/>
        <dbReference type="ChEBI" id="CHEBI:58359"/>
        <dbReference type="EC" id="3.5.1.2"/>
    </reaction>
</comment>
<sequence>MTSRVVVVDYGIGNLLSVSRALDHCGAAVTVSGDPEVVARAERLVVPGVGAFARCRQELVERGLLEPVVEVARSGRPWLGICVGLQLMLDHSEEFGHTPGLGLIPGAVRAIPPTDAQGRPQRVPHIGWNRLEPPPGASAWADGILAPVSPGAAVYFVHSFAVEPTDPAAVLATTPYGGRPLVAAVRTGNAHGVQFHPEKSGPVGLAILRAFVGCL</sequence>
<dbReference type="EC" id="4.3.2.10" evidence="10"/>
<proteinExistence type="inferred from homology"/>
<protein>
    <recommendedName>
        <fullName evidence="10">Imidazole glycerol phosphate synthase subunit HisH</fullName>
        <ecNumber evidence="10">4.3.2.10</ecNumber>
    </recommendedName>
    <alternativeName>
        <fullName evidence="10">IGP synthase glutaminase subunit</fullName>
        <ecNumber evidence="10">3.5.1.2</ecNumber>
    </alternativeName>
    <alternativeName>
        <fullName evidence="10">IGP synthase subunit HisH</fullName>
    </alternativeName>
    <alternativeName>
        <fullName evidence="10">ImGP synthase subunit HisH</fullName>
        <shortName evidence="10">IGPS subunit HisH</shortName>
    </alternativeName>
</protein>
<dbReference type="GO" id="GO:0000107">
    <property type="term" value="F:imidazoleglycerol-phosphate synthase activity"/>
    <property type="evidence" value="ECO:0007669"/>
    <property type="project" value="UniProtKB-UniRule"/>
</dbReference>
<comment type="function">
    <text evidence="10">IGPS catalyzes the conversion of PRFAR and glutamine to IGP, AICAR and glutamate. The HisH subunit catalyzes the hydrolysis of glutamine to glutamate and ammonia as part of the synthesis of IGP and AICAR. The resulting ammonia molecule is channeled to the active site of HisF.</text>
</comment>
<evidence type="ECO:0000256" key="4">
    <source>
        <dbReference type="ARBA" id="ARBA00022801"/>
    </source>
</evidence>
<keyword evidence="13" id="KW-0808">Transferase</keyword>
<dbReference type="NCBIfam" id="TIGR01855">
    <property type="entry name" value="IMP_synth_hisH"/>
    <property type="match status" value="1"/>
</dbReference>
<comment type="catalytic activity">
    <reaction evidence="8 10">
        <text>5-[(5-phospho-1-deoxy-D-ribulos-1-ylimino)methylamino]-1-(5-phospho-beta-D-ribosyl)imidazole-4-carboxamide + L-glutamine = D-erythro-1-(imidazol-4-yl)glycerol 3-phosphate + 5-amino-1-(5-phospho-beta-D-ribosyl)imidazole-4-carboxamide + L-glutamate + H(+)</text>
        <dbReference type="Rhea" id="RHEA:24793"/>
        <dbReference type="ChEBI" id="CHEBI:15378"/>
        <dbReference type="ChEBI" id="CHEBI:29985"/>
        <dbReference type="ChEBI" id="CHEBI:58278"/>
        <dbReference type="ChEBI" id="CHEBI:58359"/>
        <dbReference type="ChEBI" id="CHEBI:58475"/>
        <dbReference type="ChEBI" id="CHEBI:58525"/>
        <dbReference type="EC" id="4.3.2.10"/>
    </reaction>
</comment>
<keyword evidence="14" id="KW-1185">Reference proteome</keyword>
<evidence type="ECO:0000259" key="12">
    <source>
        <dbReference type="Pfam" id="PF00117"/>
    </source>
</evidence>
<evidence type="ECO:0000256" key="10">
    <source>
        <dbReference type="HAMAP-Rule" id="MF_00278"/>
    </source>
</evidence>
<dbReference type="GO" id="GO:0004359">
    <property type="term" value="F:glutaminase activity"/>
    <property type="evidence" value="ECO:0007669"/>
    <property type="project" value="UniProtKB-EC"/>
</dbReference>
<dbReference type="GO" id="GO:0005737">
    <property type="term" value="C:cytoplasm"/>
    <property type="evidence" value="ECO:0007669"/>
    <property type="project" value="UniProtKB-SubCell"/>
</dbReference>
<comment type="subcellular location">
    <subcellularLocation>
        <location evidence="10">Cytoplasm</location>
    </subcellularLocation>
</comment>
<evidence type="ECO:0000313" key="14">
    <source>
        <dbReference type="Proteomes" id="UP000217076"/>
    </source>
</evidence>
<feature type="active site" evidence="10 11">
    <location>
        <position position="196"/>
    </location>
</feature>
<dbReference type="CDD" id="cd01748">
    <property type="entry name" value="GATase1_IGP_Synthase"/>
    <property type="match status" value="1"/>
</dbReference>
<evidence type="ECO:0000256" key="5">
    <source>
        <dbReference type="ARBA" id="ARBA00022962"/>
    </source>
</evidence>
<dbReference type="HAMAP" id="MF_00278">
    <property type="entry name" value="HisH"/>
    <property type="match status" value="1"/>
</dbReference>
<evidence type="ECO:0000256" key="2">
    <source>
        <dbReference type="ARBA" id="ARBA00011152"/>
    </source>
</evidence>
<comment type="pathway">
    <text evidence="1 10">Amino-acid biosynthesis; L-histidine biosynthesis; L-histidine from 5-phospho-alpha-D-ribose 1-diphosphate: step 5/9.</text>
</comment>
<name>A0A1G7UYX5_9PROT</name>
<evidence type="ECO:0000256" key="8">
    <source>
        <dbReference type="ARBA" id="ARBA00047838"/>
    </source>
</evidence>
<evidence type="ECO:0000256" key="6">
    <source>
        <dbReference type="ARBA" id="ARBA00023102"/>
    </source>
</evidence>
<dbReference type="InterPro" id="IPR017926">
    <property type="entry name" value="GATASE"/>
</dbReference>
<dbReference type="RefSeq" id="WP_092614799.1">
    <property type="nucleotide sequence ID" value="NZ_FNCV01000001.1"/>
</dbReference>
<dbReference type="PROSITE" id="PS51273">
    <property type="entry name" value="GATASE_TYPE_1"/>
    <property type="match status" value="1"/>
</dbReference>
<comment type="subunit">
    <text evidence="2 10">Heterodimer of HisH and HisF.</text>
</comment>
<evidence type="ECO:0000313" key="13">
    <source>
        <dbReference type="EMBL" id="SDG52795.1"/>
    </source>
</evidence>
<dbReference type="OrthoDB" id="9807137at2"/>